<sequence length="66" mass="7084">MGQGWGMARRAPVAVGAFKVSGAQVAGNKTNLVSVNAIVSNRRGNEKSQREAGFSRIWWVVQGLNL</sequence>
<gene>
    <name evidence="1" type="ORF">CNECB9_1620005</name>
</gene>
<name>A0A1K0IA37_CUPNE</name>
<organism evidence="1">
    <name type="scientific">Cupriavidus necator</name>
    <name type="common">Alcaligenes eutrophus</name>
    <name type="synonym">Ralstonia eutropha</name>
    <dbReference type="NCBI Taxonomy" id="106590"/>
    <lineage>
        <taxon>Bacteria</taxon>
        <taxon>Pseudomonadati</taxon>
        <taxon>Pseudomonadota</taxon>
        <taxon>Betaproteobacteria</taxon>
        <taxon>Burkholderiales</taxon>
        <taxon>Burkholderiaceae</taxon>
        <taxon>Cupriavidus</taxon>
    </lineage>
</organism>
<proteinExistence type="predicted"/>
<protein>
    <submittedName>
        <fullName evidence="1">Uncharacterized protein</fullName>
    </submittedName>
</protein>
<dbReference type="AlphaFoldDB" id="A0A1K0IA37"/>
<accession>A0A1K0IA37</accession>
<evidence type="ECO:0000313" key="1">
    <source>
        <dbReference type="EMBL" id="SCU74160.1"/>
    </source>
</evidence>
<reference evidence="1" key="1">
    <citation type="submission" date="2016-09" db="EMBL/GenBank/DDBJ databases">
        <authorList>
            <person name="Capua I."/>
            <person name="De Benedictis P."/>
            <person name="Joannis T."/>
            <person name="Lombin L.H."/>
            <person name="Cattoli G."/>
        </authorList>
    </citation>
    <scope>NUCLEOTIDE SEQUENCE</scope>
    <source>
        <strain evidence="1">B9</strain>
    </source>
</reference>
<dbReference type="EMBL" id="FMSH01000071">
    <property type="protein sequence ID" value="SCU74160.1"/>
    <property type="molecule type" value="Genomic_DNA"/>
</dbReference>